<dbReference type="PANTHER" id="PTHR43401:SF5">
    <property type="entry name" value="ALCOHOL DEHYDROGENASE-RELATED"/>
    <property type="match status" value="1"/>
</dbReference>
<protein>
    <recommendedName>
        <fullName evidence="9">2-deoxy-scyllo-inosamine dehydrogenase</fullName>
        <ecNumber evidence="8">1.1.1.329</ecNumber>
    </recommendedName>
</protein>
<evidence type="ECO:0000256" key="6">
    <source>
        <dbReference type="ARBA" id="ARBA00037908"/>
    </source>
</evidence>
<dbReference type="Proteomes" id="UP001344251">
    <property type="component" value="Chromosome"/>
</dbReference>
<comment type="catalytic activity">
    <reaction evidence="11">
        <text>2-deoxy-scyllo-inosamine + NADP(+) = 3-amino-2,3-dideoxy-scyllo-inosose + NADPH + H(+)</text>
        <dbReference type="Rhea" id="RHEA:33879"/>
        <dbReference type="ChEBI" id="CHEBI:15378"/>
        <dbReference type="ChEBI" id="CHEBI:57783"/>
        <dbReference type="ChEBI" id="CHEBI:58349"/>
        <dbReference type="ChEBI" id="CHEBI:65002"/>
        <dbReference type="ChEBI" id="CHEBI:65003"/>
        <dbReference type="EC" id="1.1.1.329"/>
    </reaction>
</comment>
<dbReference type="CDD" id="cd08234">
    <property type="entry name" value="threonine_DH_like"/>
    <property type="match status" value="1"/>
</dbReference>
<name>A0ABZ1FBI4_9ACTN</name>
<organism evidence="15 16">
    <name type="scientific">Streptomyces decoyicus</name>
    <dbReference type="NCBI Taxonomy" id="249567"/>
    <lineage>
        <taxon>Bacteria</taxon>
        <taxon>Bacillati</taxon>
        <taxon>Actinomycetota</taxon>
        <taxon>Actinomycetes</taxon>
        <taxon>Kitasatosporales</taxon>
        <taxon>Streptomycetaceae</taxon>
        <taxon>Streptomyces</taxon>
    </lineage>
</organism>
<accession>A0ABZ1FBI4</accession>
<evidence type="ECO:0000256" key="12">
    <source>
        <dbReference type="RuleBase" id="RU361277"/>
    </source>
</evidence>
<dbReference type="EC" id="1.1.1.329" evidence="8"/>
<evidence type="ECO:0000256" key="8">
    <source>
        <dbReference type="ARBA" id="ARBA00039102"/>
    </source>
</evidence>
<dbReference type="RefSeq" id="WP_326617045.1">
    <property type="nucleotide sequence ID" value="NZ_CP109106.1"/>
</dbReference>
<proteinExistence type="inferred from homology"/>
<evidence type="ECO:0000256" key="4">
    <source>
        <dbReference type="ARBA" id="ARBA00023002"/>
    </source>
</evidence>
<evidence type="ECO:0000256" key="1">
    <source>
        <dbReference type="ARBA" id="ARBA00001947"/>
    </source>
</evidence>
<comment type="pathway">
    <text evidence="6">Metabolic intermediate biosynthesis; 2-deoxystreptamine biosynthesis; 2-deoxystreptamine from D-glucose 6-phosphate: step 3/4.</text>
</comment>
<keyword evidence="16" id="KW-1185">Reference proteome</keyword>
<evidence type="ECO:0000313" key="16">
    <source>
        <dbReference type="Proteomes" id="UP001344251"/>
    </source>
</evidence>
<evidence type="ECO:0000256" key="11">
    <source>
        <dbReference type="ARBA" id="ARBA00049085"/>
    </source>
</evidence>
<dbReference type="InterPro" id="IPR013154">
    <property type="entry name" value="ADH-like_N"/>
</dbReference>
<keyword evidence="2 12" id="KW-0479">Metal-binding</keyword>
<dbReference type="EMBL" id="CP109106">
    <property type="protein sequence ID" value="WSB67704.1"/>
    <property type="molecule type" value="Genomic_DNA"/>
</dbReference>
<dbReference type="Pfam" id="PF08240">
    <property type="entry name" value="ADH_N"/>
    <property type="match status" value="1"/>
</dbReference>
<evidence type="ECO:0000259" key="13">
    <source>
        <dbReference type="Pfam" id="PF00107"/>
    </source>
</evidence>
<comment type="cofactor">
    <cofactor evidence="1 12">
        <name>Zn(2+)</name>
        <dbReference type="ChEBI" id="CHEBI:29105"/>
    </cofactor>
</comment>
<dbReference type="InterPro" id="IPR002328">
    <property type="entry name" value="ADH_Zn_CS"/>
</dbReference>
<evidence type="ECO:0000256" key="5">
    <source>
        <dbReference type="ARBA" id="ARBA00037678"/>
    </source>
</evidence>
<dbReference type="SUPFAM" id="SSF51735">
    <property type="entry name" value="NAD(P)-binding Rossmann-fold domains"/>
    <property type="match status" value="1"/>
</dbReference>
<evidence type="ECO:0000256" key="10">
    <source>
        <dbReference type="ARBA" id="ARBA00048685"/>
    </source>
</evidence>
<evidence type="ECO:0000313" key="15">
    <source>
        <dbReference type="EMBL" id="WSB67704.1"/>
    </source>
</evidence>
<evidence type="ECO:0000256" key="7">
    <source>
        <dbReference type="ARBA" id="ARBA00038004"/>
    </source>
</evidence>
<keyword evidence="3 12" id="KW-0862">Zinc</keyword>
<comment type="catalytic activity">
    <reaction evidence="10">
        <text>2-deoxy-scyllo-inosamine + NAD(+) = 3-amino-2,3-dideoxy-scyllo-inosose + NADH + H(+)</text>
        <dbReference type="Rhea" id="RHEA:33883"/>
        <dbReference type="ChEBI" id="CHEBI:15378"/>
        <dbReference type="ChEBI" id="CHEBI:57540"/>
        <dbReference type="ChEBI" id="CHEBI:57945"/>
        <dbReference type="ChEBI" id="CHEBI:65002"/>
        <dbReference type="ChEBI" id="CHEBI:65003"/>
        <dbReference type="EC" id="1.1.1.329"/>
    </reaction>
</comment>
<dbReference type="InterPro" id="IPR011032">
    <property type="entry name" value="GroES-like_sf"/>
</dbReference>
<evidence type="ECO:0000256" key="3">
    <source>
        <dbReference type="ARBA" id="ARBA00022833"/>
    </source>
</evidence>
<comment type="similarity">
    <text evidence="7">Belongs to the zinc-containing alcohol dehydrogenase family. DOIA dehydrogenase subfamily.</text>
</comment>
<dbReference type="InterPro" id="IPR050129">
    <property type="entry name" value="Zn_alcohol_dh"/>
</dbReference>
<comment type="function">
    <text evidence="5">Catalyzes the oxidation of 2-deoxy-scyllo-inosamine (DOIA) with NAD(+) or NADP(+), forming 3-amino-2,3-dideoxy-scyllo-inosose (amino-DOI).</text>
</comment>
<sequence length="337" mass="35563">MRAVVLEEPHQLSVSTVADPTPGHGEVVVKVTAAGLCGTDVHMLAGEFGPTRYPVIPGHEFSGEIVAVGAGVTEFAEGDAIAADPAIYCGSCHFCALGRGNLCEQWGTIGITVDGACAEYVKVPARNCYRLPETVALAHAPLIEPLSTIVRGFDLVAPKLGDHFLIYGAGTMGLLYLQVAQRAGAASVSVVDLNEDRLAVARKLGADAVATGADALAAAHPRGWEVVTDCTGNIRAIEDGLTRPVRGGTFQQFGCAPDQEEARFSPFRIYNDEIRIVGSMAILHSYGRAVELLGKGFIDSETMITHSFGLDEYATALKTFQQGSGRKLQIVPNGPLT</sequence>
<evidence type="ECO:0000256" key="9">
    <source>
        <dbReference type="ARBA" id="ARBA00039387"/>
    </source>
</evidence>
<dbReference type="InterPro" id="IPR036291">
    <property type="entry name" value="NAD(P)-bd_dom_sf"/>
</dbReference>
<dbReference type="Pfam" id="PF00107">
    <property type="entry name" value="ADH_zinc_N"/>
    <property type="match status" value="1"/>
</dbReference>
<dbReference type="Gene3D" id="3.40.50.720">
    <property type="entry name" value="NAD(P)-binding Rossmann-like Domain"/>
    <property type="match status" value="1"/>
</dbReference>
<dbReference type="PROSITE" id="PS00059">
    <property type="entry name" value="ADH_ZINC"/>
    <property type="match status" value="1"/>
</dbReference>
<evidence type="ECO:0000259" key="14">
    <source>
        <dbReference type="Pfam" id="PF08240"/>
    </source>
</evidence>
<gene>
    <name evidence="15" type="ORF">OG863_06855</name>
</gene>
<evidence type="ECO:0000256" key="2">
    <source>
        <dbReference type="ARBA" id="ARBA00022723"/>
    </source>
</evidence>
<dbReference type="PANTHER" id="PTHR43401">
    <property type="entry name" value="L-THREONINE 3-DEHYDROGENASE"/>
    <property type="match status" value="1"/>
</dbReference>
<dbReference type="InterPro" id="IPR013149">
    <property type="entry name" value="ADH-like_C"/>
</dbReference>
<reference evidence="15 16" key="1">
    <citation type="submission" date="2022-10" db="EMBL/GenBank/DDBJ databases">
        <title>The complete genomes of actinobacterial strains from the NBC collection.</title>
        <authorList>
            <person name="Joergensen T.S."/>
            <person name="Alvarez Arevalo M."/>
            <person name="Sterndorff E.B."/>
            <person name="Faurdal D."/>
            <person name="Vuksanovic O."/>
            <person name="Mourched A.-S."/>
            <person name="Charusanti P."/>
            <person name="Shaw S."/>
            <person name="Blin K."/>
            <person name="Weber T."/>
        </authorList>
    </citation>
    <scope>NUCLEOTIDE SEQUENCE [LARGE SCALE GENOMIC DNA]</scope>
    <source>
        <strain evidence="15 16">NBC 01774</strain>
    </source>
</reference>
<dbReference type="Gene3D" id="3.90.180.10">
    <property type="entry name" value="Medium-chain alcohol dehydrogenases, catalytic domain"/>
    <property type="match status" value="1"/>
</dbReference>
<feature type="domain" description="Alcohol dehydrogenase-like C-terminal" evidence="13">
    <location>
        <begin position="172"/>
        <end position="292"/>
    </location>
</feature>
<dbReference type="SUPFAM" id="SSF50129">
    <property type="entry name" value="GroES-like"/>
    <property type="match status" value="1"/>
</dbReference>
<keyword evidence="4" id="KW-0560">Oxidoreductase</keyword>
<feature type="domain" description="Alcohol dehydrogenase-like N-terminal" evidence="14">
    <location>
        <begin position="24"/>
        <end position="133"/>
    </location>
</feature>